<dbReference type="Proteomes" id="UP000663862">
    <property type="component" value="Unassembled WGS sequence"/>
</dbReference>
<dbReference type="Pfam" id="PF08246">
    <property type="entry name" value="Inhibitor_I29"/>
    <property type="match status" value="1"/>
</dbReference>
<dbReference type="Gene3D" id="3.90.70.10">
    <property type="entry name" value="Cysteine proteinases"/>
    <property type="match status" value="1"/>
</dbReference>
<feature type="domain" description="Cathepsin propeptide inhibitor" evidence="4">
    <location>
        <begin position="23"/>
        <end position="81"/>
    </location>
</feature>
<reference evidence="6" key="1">
    <citation type="submission" date="2021-02" db="EMBL/GenBank/DDBJ databases">
        <authorList>
            <person name="Nowell W R."/>
        </authorList>
    </citation>
    <scope>NUCLEOTIDE SEQUENCE</scope>
</reference>
<dbReference type="EMBL" id="CAJNYU010000618">
    <property type="protein sequence ID" value="CAF3377036.1"/>
    <property type="molecule type" value="Genomic_DNA"/>
</dbReference>
<evidence type="ECO:0000313" key="8">
    <source>
        <dbReference type="EMBL" id="CAF4489360.1"/>
    </source>
</evidence>
<dbReference type="Proteomes" id="UP000663851">
    <property type="component" value="Unassembled WGS sequence"/>
</dbReference>
<evidence type="ECO:0000259" key="3">
    <source>
        <dbReference type="SMART" id="SM00645"/>
    </source>
</evidence>
<dbReference type="Proteomes" id="UP000663869">
    <property type="component" value="Unassembled WGS sequence"/>
</dbReference>
<dbReference type="InterPro" id="IPR013201">
    <property type="entry name" value="Prot_inhib_I29"/>
</dbReference>
<organism evidence="6 9">
    <name type="scientific">Rotaria socialis</name>
    <dbReference type="NCBI Taxonomy" id="392032"/>
    <lineage>
        <taxon>Eukaryota</taxon>
        <taxon>Metazoa</taxon>
        <taxon>Spiralia</taxon>
        <taxon>Gnathifera</taxon>
        <taxon>Rotifera</taxon>
        <taxon>Eurotatoria</taxon>
        <taxon>Bdelloidea</taxon>
        <taxon>Philodinida</taxon>
        <taxon>Philodinidae</taxon>
        <taxon>Rotaria</taxon>
    </lineage>
</organism>
<dbReference type="SMART" id="SM00848">
    <property type="entry name" value="Inhibitor_I29"/>
    <property type="match status" value="1"/>
</dbReference>
<feature type="domain" description="Peptidase C1A papain C-terminal" evidence="3">
    <location>
        <begin position="107"/>
        <end position="310"/>
    </location>
</feature>
<dbReference type="SMART" id="SM00645">
    <property type="entry name" value="Pept_C1"/>
    <property type="match status" value="1"/>
</dbReference>
<dbReference type="CDD" id="cd02248">
    <property type="entry name" value="Peptidase_C1A"/>
    <property type="match status" value="1"/>
</dbReference>
<dbReference type="EMBL" id="CAJNYD010000183">
    <property type="protein sequence ID" value="CAF3226577.1"/>
    <property type="molecule type" value="Genomic_DNA"/>
</dbReference>
<protein>
    <submittedName>
        <fullName evidence="6">Uncharacterized protein</fullName>
    </submittedName>
</protein>
<dbReference type="EMBL" id="CAJOBQ010001460">
    <property type="protein sequence ID" value="CAF4489360.1"/>
    <property type="molecule type" value="Genomic_DNA"/>
</dbReference>
<evidence type="ECO:0000313" key="7">
    <source>
        <dbReference type="EMBL" id="CAF4395957.1"/>
    </source>
</evidence>
<evidence type="ECO:0000256" key="1">
    <source>
        <dbReference type="ARBA" id="ARBA00008455"/>
    </source>
</evidence>
<gene>
    <name evidence="6" type="ORF">FME351_LOCUS6880</name>
    <name evidence="7" type="ORF">HFQ381_LOCUS19736</name>
    <name evidence="5" type="ORF">LUA448_LOCUS3523</name>
    <name evidence="8" type="ORF">TSG867_LOCUS20188</name>
</gene>
<dbReference type="GO" id="GO:0006508">
    <property type="term" value="P:proteolysis"/>
    <property type="evidence" value="ECO:0007669"/>
    <property type="project" value="InterPro"/>
</dbReference>
<dbReference type="Pfam" id="PF00112">
    <property type="entry name" value="Peptidase_C1"/>
    <property type="match status" value="1"/>
</dbReference>
<dbReference type="GO" id="GO:0008234">
    <property type="term" value="F:cysteine-type peptidase activity"/>
    <property type="evidence" value="ECO:0007669"/>
    <property type="project" value="InterPro"/>
</dbReference>
<comment type="caution">
    <text evidence="6">The sequence shown here is derived from an EMBL/GenBank/DDBJ whole genome shotgun (WGS) entry which is preliminary data.</text>
</comment>
<dbReference type="InterPro" id="IPR000668">
    <property type="entry name" value="Peptidase_C1A_C"/>
</dbReference>
<evidence type="ECO:0000313" key="6">
    <source>
        <dbReference type="EMBL" id="CAF3377036.1"/>
    </source>
</evidence>
<keyword evidence="2" id="KW-0732">Signal</keyword>
<dbReference type="InterPro" id="IPR039417">
    <property type="entry name" value="Peptidase_C1A_papain-like"/>
</dbReference>
<evidence type="ECO:0000256" key="2">
    <source>
        <dbReference type="SAM" id="SignalP"/>
    </source>
</evidence>
<accession>A0A817Y7H0</accession>
<dbReference type="PROSITE" id="PS00640">
    <property type="entry name" value="THIOL_PROTEASE_ASN"/>
    <property type="match status" value="1"/>
</dbReference>
<dbReference type="SUPFAM" id="SSF54001">
    <property type="entry name" value="Cysteine proteinases"/>
    <property type="match status" value="1"/>
</dbReference>
<dbReference type="AlphaFoldDB" id="A0A817Y7H0"/>
<sequence>MYLKLAIYFLLFVTITSSSSYDWETFKHNYNKKYATIIEEAERQKIFLENVNRIHEYRRIHPEATFQIGMNHLMDRRSAELVSIKSKPVFNIRSTEIKKSIQSELRVPVSLDWREKGVITPVYSQGMQATDAAIVAVEVIESYQAIRGGKLEKGSVDQVYACCENKIDILDCILNKMGGKLCAADDYNKSSTECSTKSCKPFAVFNNVKTIELANENDMLQWIQDSPLYVGIDAAQFSFQIYTTGVYSDTTCSKTDVDHVLQLVGYGIYSGIPYWLCKNSWGPTWGDQGYILIERGTNTCGIAEYVAQVEFKTNDVTRLSLVNHICLTVFCFVLHLFSNF</sequence>
<name>A0A817Y7H0_9BILA</name>
<dbReference type="InterPro" id="IPR013128">
    <property type="entry name" value="Peptidase_C1A"/>
</dbReference>
<dbReference type="InterPro" id="IPR038765">
    <property type="entry name" value="Papain-like_cys_pep_sf"/>
</dbReference>
<dbReference type="EMBL" id="CAJOBO010001626">
    <property type="protein sequence ID" value="CAF4395957.1"/>
    <property type="molecule type" value="Genomic_DNA"/>
</dbReference>
<dbReference type="InterPro" id="IPR025661">
    <property type="entry name" value="Pept_asp_AS"/>
</dbReference>
<comment type="similarity">
    <text evidence="1">Belongs to the peptidase C1 family.</text>
</comment>
<proteinExistence type="inferred from homology"/>
<evidence type="ECO:0000313" key="5">
    <source>
        <dbReference type="EMBL" id="CAF3226577.1"/>
    </source>
</evidence>
<evidence type="ECO:0000259" key="4">
    <source>
        <dbReference type="SMART" id="SM00848"/>
    </source>
</evidence>
<dbReference type="PANTHER" id="PTHR12411">
    <property type="entry name" value="CYSTEINE PROTEASE FAMILY C1-RELATED"/>
    <property type="match status" value="1"/>
</dbReference>
<dbReference type="Proteomes" id="UP000663833">
    <property type="component" value="Unassembled WGS sequence"/>
</dbReference>
<feature type="signal peptide" evidence="2">
    <location>
        <begin position="1"/>
        <end position="20"/>
    </location>
</feature>
<feature type="chain" id="PRO_5036414196" evidence="2">
    <location>
        <begin position="21"/>
        <end position="340"/>
    </location>
</feature>
<evidence type="ECO:0000313" key="9">
    <source>
        <dbReference type="Proteomes" id="UP000663869"/>
    </source>
</evidence>